<evidence type="ECO:0000313" key="1">
    <source>
        <dbReference type="EMBL" id="MPM28959.1"/>
    </source>
</evidence>
<protein>
    <submittedName>
        <fullName evidence="1">Uncharacterized protein</fullName>
    </submittedName>
</protein>
<name>A0A644YKV7_9ZZZZ</name>
<gene>
    <name evidence="1" type="ORF">SDC9_75497</name>
</gene>
<sequence length="61" mass="6891">MGRKIVGNQIISGINEYLVNGIDMDIFGGNVFQVNIVNLRAVLYIKGHPRRSSNVVQRHIR</sequence>
<comment type="caution">
    <text evidence="1">The sequence shown here is derived from an EMBL/GenBank/DDBJ whole genome shotgun (WGS) entry which is preliminary data.</text>
</comment>
<organism evidence="1">
    <name type="scientific">bioreactor metagenome</name>
    <dbReference type="NCBI Taxonomy" id="1076179"/>
    <lineage>
        <taxon>unclassified sequences</taxon>
        <taxon>metagenomes</taxon>
        <taxon>ecological metagenomes</taxon>
    </lineage>
</organism>
<dbReference type="EMBL" id="VSSQ01005390">
    <property type="protein sequence ID" value="MPM28959.1"/>
    <property type="molecule type" value="Genomic_DNA"/>
</dbReference>
<dbReference type="AlphaFoldDB" id="A0A644YKV7"/>
<reference evidence="1" key="1">
    <citation type="submission" date="2019-08" db="EMBL/GenBank/DDBJ databases">
        <authorList>
            <person name="Kucharzyk K."/>
            <person name="Murdoch R.W."/>
            <person name="Higgins S."/>
            <person name="Loffler F."/>
        </authorList>
    </citation>
    <scope>NUCLEOTIDE SEQUENCE</scope>
</reference>
<accession>A0A644YKV7</accession>
<proteinExistence type="predicted"/>